<dbReference type="PANTHER" id="PTHR36440">
    <property type="entry name" value="PUTATIVE (AFU_ORTHOLOGUE AFUA_8G07350)-RELATED"/>
    <property type="match status" value="1"/>
</dbReference>
<dbReference type="InterPro" id="IPR053146">
    <property type="entry name" value="QDO-like"/>
</dbReference>
<feature type="domain" description="Cupin type-2" evidence="1">
    <location>
        <begin position="44"/>
        <end position="93"/>
    </location>
</feature>
<gene>
    <name evidence="2" type="ORF">SAMN05216175_11380</name>
</gene>
<dbReference type="STRING" id="1045558.SAMN05216175_11380"/>
<proteinExistence type="predicted"/>
<dbReference type="OrthoDB" id="9090296at2"/>
<accession>A0A1I2UKF8</accession>
<dbReference type="SUPFAM" id="SSF51182">
    <property type="entry name" value="RmlC-like cupins"/>
    <property type="match status" value="1"/>
</dbReference>
<dbReference type="Gene3D" id="2.60.120.10">
    <property type="entry name" value="Jelly Rolls"/>
    <property type="match status" value="1"/>
</dbReference>
<dbReference type="RefSeq" id="WP_090729436.1">
    <property type="nucleotide sequence ID" value="NZ_FOOU01000013.1"/>
</dbReference>
<dbReference type="InterPro" id="IPR013096">
    <property type="entry name" value="Cupin_2"/>
</dbReference>
<evidence type="ECO:0000259" key="1">
    <source>
        <dbReference type="Pfam" id="PF07883"/>
    </source>
</evidence>
<dbReference type="AlphaFoldDB" id="A0A1I2UKF8"/>
<dbReference type="Pfam" id="PF07883">
    <property type="entry name" value="Cupin_2"/>
    <property type="match status" value="1"/>
</dbReference>
<dbReference type="InterPro" id="IPR014710">
    <property type="entry name" value="RmlC-like_jellyroll"/>
</dbReference>
<sequence>MDKYIVVTPNDRPASLKVFGTDVTVLAAASQIGAYGITHQQGEEGSGPPPHSHGWDEAFFVLSGEISFQCGEEKYLCAPGTLVHVPGNTVHAFTYGAGGGSMLELTSRESRSAEMFTEVDAEIDPANPDIGKALKILERNGIKVAK</sequence>
<dbReference type="EMBL" id="FOOU01000013">
    <property type="protein sequence ID" value="SFG77654.1"/>
    <property type="molecule type" value="Genomic_DNA"/>
</dbReference>
<protein>
    <submittedName>
        <fullName evidence="2">Cupin domain-containing protein</fullName>
    </submittedName>
</protein>
<dbReference type="InterPro" id="IPR011051">
    <property type="entry name" value="RmlC_Cupin_sf"/>
</dbReference>
<dbReference type="Proteomes" id="UP000198623">
    <property type="component" value="Unassembled WGS sequence"/>
</dbReference>
<name>A0A1I2UKF8_9GAMM</name>
<evidence type="ECO:0000313" key="3">
    <source>
        <dbReference type="Proteomes" id="UP000198623"/>
    </source>
</evidence>
<organism evidence="2 3">
    <name type="scientific">Neptunomonas qingdaonensis</name>
    <dbReference type="NCBI Taxonomy" id="1045558"/>
    <lineage>
        <taxon>Bacteria</taxon>
        <taxon>Pseudomonadati</taxon>
        <taxon>Pseudomonadota</taxon>
        <taxon>Gammaproteobacteria</taxon>
        <taxon>Oceanospirillales</taxon>
        <taxon>Oceanospirillaceae</taxon>
        <taxon>Neptunomonas</taxon>
    </lineage>
</organism>
<dbReference type="PANTHER" id="PTHR36440:SF1">
    <property type="entry name" value="PUTATIVE (AFU_ORTHOLOGUE AFUA_8G07350)-RELATED"/>
    <property type="match status" value="1"/>
</dbReference>
<keyword evidence="3" id="KW-1185">Reference proteome</keyword>
<reference evidence="3" key="1">
    <citation type="submission" date="2016-10" db="EMBL/GenBank/DDBJ databases">
        <authorList>
            <person name="Varghese N."/>
            <person name="Submissions S."/>
        </authorList>
    </citation>
    <scope>NUCLEOTIDE SEQUENCE [LARGE SCALE GENOMIC DNA]</scope>
    <source>
        <strain evidence="3">CGMCC 1.10971</strain>
    </source>
</reference>
<evidence type="ECO:0000313" key="2">
    <source>
        <dbReference type="EMBL" id="SFG77654.1"/>
    </source>
</evidence>